<evidence type="ECO:0000313" key="2">
    <source>
        <dbReference type="Proteomes" id="UP001277761"/>
    </source>
</evidence>
<proteinExistence type="predicted"/>
<keyword evidence="2" id="KW-1185">Reference proteome</keyword>
<gene>
    <name evidence="1" type="ORF">SK069_11490</name>
</gene>
<reference evidence="1 2" key="1">
    <citation type="submission" date="2023-11" db="EMBL/GenBank/DDBJ databases">
        <authorList>
            <person name="Xu M."/>
            <person name="Jiang T."/>
        </authorList>
    </citation>
    <scope>NUCLEOTIDE SEQUENCE [LARGE SCALE GENOMIC DNA]</scope>
    <source>
        <strain evidence="1 2">SD</strain>
    </source>
</reference>
<name>A0ABU4VMP7_9ACTN</name>
<sequence>MLQLLSSLPEAPRSIAMRDGQDLAAGAPLLLDGFRLVGTAADVPPCERRVAALGDRRVSVFRSGRGFAAVDAGGDGAAAVHEIAEREGLLYVRLAQRPSGQAPAERAA</sequence>
<evidence type="ECO:0000313" key="1">
    <source>
        <dbReference type="EMBL" id="MDX8152221.1"/>
    </source>
</evidence>
<dbReference type="Proteomes" id="UP001277761">
    <property type="component" value="Unassembled WGS sequence"/>
</dbReference>
<dbReference type="EMBL" id="JAXAVX010000005">
    <property type="protein sequence ID" value="MDX8152221.1"/>
    <property type="molecule type" value="Genomic_DNA"/>
</dbReference>
<dbReference type="RefSeq" id="WP_319954377.1">
    <property type="nucleotide sequence ID" value="NZ_JAXAVX010000005.1"/>
</dbReference>
<organism evidence="1 2">
    <name type="scientific">Patulibacter brassicae</name>
    <dbReference type="NCBI Taxonomy" id="1705717"/>
    <lineage>
        <taxon>Bacteria</taxon>
        <taxon>Bacillati</taxon>
        <taxon>Actinomycetota</taxon>
        <taxon>Thermoleophilia</taxon>
        <taxon>Solirubrobacterales</taxon>
        <taxon>Patulibacteraceae</taxon>
        <taxon>Patulibacter</taxon>
    </lineage>
</organism>
<protein>
    <submittedName>
        <fullName evidence="1">Uncharacterized protein</fullName>
    </submittedName>
</protein>
<comment type="caution">
    <text evidence="1">The sequence shown here is derived from an EMBL/GenBank/DDBJ whole genome shotgun (WGS) entry which is preliminary data.</text>
</comment>
<accession>A0ABU4VMP7</accession>